<dbReference type="STRING" id="1413211.U473_00735"/>
<gene>
    <name evidence="9" type="ORF">U473_00735</name>
</gene>
<dbReference type="EMBL" id="LSKU01000001">
    <property type="protein sequence ID" value="KXG42731.1"/>
    <property type="molecule type" value="Genomic_DNA"/>
</dbReference>
<evidence type="ECO:0000256" key="1">
    <source>
        <dbReference type="ARBA" id="ARBA00022475"/>
    </source>
</evidence>
<feature type="transmembrane region" description="Helical" evidence="8">
    <location>
        <begin position="40"/>
        <end position="65"/>
    </location>
</feature>
<organism evidence="9 10">
    <name type="scientific">Tepidibacillus decaturensis</name>
    <dbReference type="NCBI Taxonomy" id="1413211"/>
    <lineage>
        <taxon>Bacteria</taxon>
        <taxon>Bacillati</taxon>
        <taxon>Bacillota</taxon>
        <taxon>Bacilli</taxon>
        <taxon>Bacillales</taxon>
        <taxon>Bacillaceae</taxon>
        <taxon>Tepidibacillus</taxon>
    </lineage>
</organism>
<keyword evidence="1" id="KW-1003">Cell membrane</keyword>
<dbReference type="GO" id="GO:0006508">
    <property type="term" value="P:proteolysis"/>
    <property type="evidence" value="ECO:0007669"/>
    <property type="project" value="UniProtKB-KW"/>
</dbReference>
<evidence type="ECO:0000313" key="10">
    <source>
        <dbReference type="Proteomes" id="UP000070352"/>
    </source>
</evidence>
<evidence type="ECO:0000256" key="7">
    <source>
        <dbReference type="ARBA" id="ARBA00023136"/>
    </source>
</evidence>
<dbReference type="GO" id="GO:0008233">
    <property type="term" value="F:peptidase activity"/>
    <property type="evidence" value="ECO:0007669"/>
    <property type="project" value="UniProtKB-KW"/>
</dbReference>
<proteinExistence type="predicted"/>
<dbReference type="GO" id="GO:0009372">
    <property type="term" value="P:quorum sensing"/>
    <property type="evidence" value="ECO:0007669"/>
    <property type="project" value="UniProtKB-KW"/>
</dbReference>
<keyword evidence="6 8" id="KW-1133">Transmembrane helix</keyword>
<evidence type="ECO:0000256" key="8">
    <source>
        <dbReference type="SAM" id="Phobius"/>
    </source>
</evidence>
<evidence type="ECO:0000256" key="2">
    <source>
        <dbReference type="ARBA" id="ARBA00022654"/>
    </source>
</evidence>
<reference evidence="9 10" key="1">
    <citation type="submission" date="2016-02" db="EMBL/GenBank/DDBJ databases">
        <title>Draft Genome for Tepidibacillus decaturensis nov. sp. Strain Z9, an Anaerobic, Moderately Thermophilic and Heterotrophic Bacterium from Deep Subsurface of the Illinois Basin, USA.</title>
        <authorList>
            <person name="Dong Y."/>
            <person name="Chang J.Y."/>
            <person name="Sanford R."/>
            <person name="Fouke B.W."/>
        </authorList>
    </citation>
    <scope>NUCLEOTIDE SEQUENCE [LARGE SCALE GENOMIC DNA]</scope>
    <source>
        <strain evidence="9 10">Z9</strain>
    </source>
</reference>
<dbReference type="InterPro" id="IPR006741">
    <property type="entry name" value="AgrB"/>
</dbReference>
<dbReference type="RefSeq" id="WP_068722469.1">
    <property type="nucleotide sequence ID" value="NZ_LSKU01000001.1"/>
</dbReference>
<sequence>MVTKISYWLAKKLAEKAERDDVDYIRYGIEVTLTGLVKVIVLFSISLLFGVFKEMVTISLFFALFRIISGGVHMSTYLRCLTTSMLLFFIPAYVLQQIAIEISPFYLLLPIYIFSVIVTFIYVPVSAANRPIPREKHHFFKWASFVFLSIWFIGNILIDIFYTSFHVISFFSAIGIFLQSITLTPFGIQLFHNIDDFFIRRKIVGGENQ</sequence>
<evidence type="ECO:0000313" key="9">
    <source>
        <dbReference type="EMBL" id="KXG42731.1"/>
    </source>
</evidence>
<evidence type="ECO:0000256" key="4">
    <source>
        <dbReference type="ARBA" id="ARBA00022692"/>
    </source>
</evidence>
<keyword evidence="3" id="KW-0645">Protease</keyword>
<evidence type="ECO:0000256" key="5">
    <source>
        <dbReference type="ARBA" id="ARBA00022801"/>
    </source>
</evidence>
<feature type="transmembrane region" description="Helical" evidence="8">
    <location>
        <begin position="105"/>
        <end position="127"/>
    </location>
</feature>
<dbReference type="SMART" id="SM00793">
    <property type="entry name" value="AgrB"/>
    <property type="match status" value="1"/>
</dbReference>
<keyword evidence="5" id="KW-0378">Hydrolase</keyword>
<feature type="transmembrane region" description="Helical" evidence="8">
    <location>
        <begin position="77"/>
        <end position="99"/>
    </location>
</feature>
<name>A0A135L151_9BACI</name>
<feature type="transmembrane region" description="Helical" evidence="8">
    <location>
        <begin position="139"/>
        <end position="162"/>
    </location>
</feature>
<evidence type="ECO:0000256" key="6">
    <source>
        <dbReference type="ARBA" id="ARBA00022989"/>
    </source>
</evidence>
<keyword evidence="4 8" id="KW-0812">Transmembrane</keyword>
<evidence type="ECO:0008006" key="11">
    <source>
        <dbReference type="Google" id="ProtNLM"/>
    </source>
</evidence>
<feature type="transmembrane region" description="Helical" evidence="8">
    <location>
        <begin position="168"/>
        <end position="191"/>
    </location>
</feature>
<dbReference type="OrthoDB" id="2854767at2"/>
<dbReference type="Proteomes" id="UP000070352">
    <property type="component" value="Unassembled WGS sequence"/>
</dbReference>
<evidence type="ECO:0000256" key="3">
    <source>
        <dbReference type="ARBA" id="ARBA00022670"/>
    </source>
</evidence>
<keyword evidence="7 8" id="KW-0472">Membrane</keyword>
<keyword evidence="2" id="KW-0673">Quorum sensing</keyword>
<dbReference type="GO" id="GO:0016020">
    <property type="term" value="C:membrane"/>
    <property type="evidence" value="ECO:0007669"/>
    <property type="project" value="InterPro"/>
</dbReference>
<dbReference type="AlphaFoldDB" id="A0A135L151"/>
<dbReference type="Pfam" id="PF04647">
    <property type="entry name" value="AgrB"/>
    <property type="match status" value="1"/>
</dbReference>
<protein>
    <recommendedName>
        <fullName evidence="11">Accessory regulator AgrB</fullName>
    </recommendedName>
</protein>
<accession>A0A135L151</accession>
<comment type="caution">
    <text evidence="9">The sequence shown here is derived from an EMBL/GenBank/DDBJ whole genome shotgun (WGS) entry which is preliminary data.</text>
</comment>
<keyword evidence="10" id="KW-1185">Reference proteome</keyword>